<keyword evidence="2" id="KW-1133">Transmembrane helix</keyword>
<feature type="compositionally biased region" description="Polar residues" evidence="1">
    <location>
        <begin position="732"/>
        <end position="748"/>
    </location>
</feature>
<feature type="region of interest" description="Disordered" evidence="1">
    <location>
        <begin position="360"/>
        <end position="379"/>
    </location>
</feature>
<feature type="compositionally biased region" description="Basic and acidic residues" evidence="1">
    <location>
        <begin position="716"/>
        <end position="731"/>
    </location>
</feature>
<evidence type="ECO:0000256" key="2">
    <source>
        <dbReference type="SAM" id="Phobius"/>
    </source>
</evidence>
<evidence type="ECO:0000256" key="1">
    <source>
        <dbReference type="SAM" id="MobiDB-lite"/>
    </source>
</evidence>
<dbReference type="GeneID" id="118275922"/>
<feature type="compositionally biased region" description="Polar residues" evidence="1">
    <location>
        <begin position="923"/>
        <end position="933"/>
    </location>
</feature>
<feature type="compositionally biased region" description="Polar residues" evidence="1">
    <location>
        <begin position="698"/>
        <end position="715"/>
    </location>
</feature>
<feature type="transmembrane region" description="Helical" evidence="2">
    <location>
        <begin position="6"/>
        <end position="29"/>
    </location>
</feature>
<keyword evidence="3" id="KW-1185">Reference proteome</keyword>
<protein>
    <submittedName>
        <fullName evidence="4">Uncharacterized protein</fullName>
    </submittedName>
</protein>
<accession>A0A9R0DE98</accession>
<feature type="region of interest" description="Disordered" evidence="1">
    <location>
        <begin position="698"/>
        <end position="748"/>
    </location>
</feature>
<keyword evidence="2" id="KW-0472">Membrane</keyword>
<proteinExistence type="predicted"/>
<gene>
    <name evidence="4" type="primary">LOC118275922</name>
</gene>
<reference evidence="4" key="1">
    <citation type="submission" date="2025-08" db="UniProtKB">
        <authorList>
            <consortium name="RefSeq"/>
        </authorList>
    </citation>
    <scope>IDENTIFICATION</scope>
    <source>
        <tissue evidence="4">Whole larval tissue</tissue>
    </source>
</reference>
<sequence>MSLLELEWWVYLFIVLTFFMVCLGLNYVVKKINETKIDERFIRMLHKASTTQSTQVTGPLIVMETTRAAQSSIKTPSPKGISLVFDQEENKRRKDLEDTMNIIKNSMFQKKFDALSLNTNASVEHIDAIPLIRSTRTVNDIPLKISETSRNATEKETHDTKSNSNITGKVLVKRSEYAPGVTKESSISNEIDCYKTDLVNIERNEYGHVTTRPTTSVNRSDSKIHGLFYMGDDSRIADSGANATFAGNGNPVQNIPVRVHQEREHNEVETTLSRTRHSFNGTQSTSQKREFENKISRKSFPNIFKNAEDSGLTKIVHNIVSKISSNVDARDNTTDIKAKKITLDREPATNAQVNSIENKGMHPEQRNISRRPSSTSRSERCLTEVISMKQNEPGLSVTKASTNILGDHLKNGSKIENIRKCESVKKYNIVTEIEPVTANDTSASRNDRSLSIVSMKLKDLKDKPKIELLNTRETAQIGKKIHNLQSGSCIDEGTKTKTIEENQSEHIVIEEISDIQNDINITVSENNNKSNPKKSFIEERSKAQTNLLISETVENNDTEHNPVRETTSPGVGSVSKIQADTAKLSGLTGSTTQNLPSMDRKTDNNSILNVSLKIASDYSNLIKSCLESTFETVLSTKPAIQNTFSQTDHCDCETEEVVNKQSSNIQSERKVTETKVFISNDSKGSLLYDSSQNRNCVDDTINPSRTPNINESNTIKNEHNTTENNIKEGETSNKGNTNINSNTDENVANNESIKSESVHTDSIPIISSDNIYSNSHSDRNVIQFRLDNMNKLLYTPRSKKGDDLSRSSYKTCEFEQNGSNYTFQSNSDYKTINDYKHALLIKCPFCPPGEMDSSKIGLPCAVSDYNISEYISSDTDQTGQTTSASFDVSTSIIDDENTNASNINLMAKELAEPSNSSKDESGPSHTTAATGNETTIKDRIRALLFPPFINEDAIILKPIPKKK</sequence>
<organism evidence="3 4">
    <name type="scientific">Spodoptera frugiperda</name>
    <name type="common">Fall armyworm</name>
    <dbReference type="NCBI Taxonomy" id="7108"/>
    <lineage>
        <taxon>Eukaryota</taxon>
        <taxon>Metazoa</taxon>
        <taxon>Ecdysozoa</taxon>
        <taxon>Arthropoda</taxon>
        <taxon>Hexapoda</taxon>
        <taxon>Insecta</taxon>
        <taxon>Pterygota</taxon>
        <taxon>Neoptera</taxon>
        <taxon>Endopterygota</taxon>
        <taxon>Lepidoptera</taxon>
        <taxon>Glossata</taxon>
        <taxon>Ditrysia</taxon>
        <taxon>Noctuoidea</taxon>
        <taxon>Noctuidae</taxon>
        <taxon>Amphipyrinae</taxon>
        <taxon>Spodoptera</taxon>
    </lineage>
</organism>
<feature type="region of interest" description="Disordered" evidence="1">
    <location>
        <begin position="911"/>
        <end position="933"/>
    </location>
</feature>
<evidence type="ECO:0000313" key="3">
    <source>
        <dbReference type="Proteomes" id="UP000829999"/>
    </source>
</evidence>
<dbReference type="AlphaFoldDB" id="A0A9R0DE98"/>
<name>A0A9R0DE98_SPOFR</name>
<keyword evidence="2" id="KW-0812">Transmembrane</keyword>
<dbReference type="OrthoDB" id="7402819at2759"/>
<dbReference type="RefSeq" id="XP_035449940.2">
    <property type="nucleotide sequence ID" value="XM_035594047.2"/>
</dbReference>
<evidence type="ECO:0000313" key="4">
    <source>
        <dbReference type="RefSeq" id="XP_035449940.2"/>
    </source>
</evidence>
<dbReference type="Proteomes" id="UP000829999">
    <property type="component" value="Chromosome 8"/>
</dbReference>